<organism evidence="1 2">
    <name type="scientific">[Clostridium] leptum</name>
    <dbReference type="NCBI Taxonomy" id="1535"/>
    <lineage>
        <taxon>Bacteria</taxon>
        <taxon>Bacillati</taxon>
        <taxon>Bacillota</taxon>
        <taxon>Clostridia</taxon>
        <taxon>Eubacteriales</taxon>
        <taxon>Oscillospiraceae</taxon>
        <taxon>Oscillospiraceae incertae sedis</taxon>
    </lineage>
</organism>
<accession>A0A412AUP5</accession>
<reference evidence="1 2" key="1">
    <citation type="submission" date="2018-08" db="EMBL/GenBank/DDBJ databases">
        <title>A genome reference for cultivated species of the human gut microbiota.</title>
        <authorList>
            <person name="Zou Y."/>
            <person name="Xue W."/>
            <person name="Luo G."/>
        </authorList>
    </citation>
    <scope>NUCLEOTIDE SEQUENCE [LARGE SCALE GENOMIC DNA]</scope>
    <source>
        <strain evidence="1 2">AF28-26</strain>
    </source>
</reference>
<name>A0A412AUP5_9FIRM</name>
<protein>
    <submittedName>
        <fullName evidence="1">Uncharacterized protein</fullName>
    </submittedName>
</protein>
<gene>
    <name evidence="1" type="ORF">DWY99_12955</name>
</gene>
<evidence type="ECO:0000313" key="2">
    <source>
        <dbReference type="Proteomes" id="UP000284751"/>
    </source>
</evidence>
<dbReference type="AlphaFoldDB" id="A0A412AUP5"/>
<proteinExistence type="predicted"/>
<comment type="caution">
    <text evidence="1">The sequence shown here is derived from an EMBL/GenBank/DDBJ whole genome shotgun (WGS) entry which is preliminary data.</text>
</comment>
<dbReference type="Proteomes" id="UP000284751">
    <property type="component" value="Unassembled WGS sequence"/>
</dbReference>
<evidence type="ECO:0000313" key="1">
    <source>
        <dbReference type="EMBL" id="RGQ35199.1"/>
    </source>
</evidence>
<dbReference type="EMBL" id="QRTC01000071">
    <property type="protein sequence ID" value="RGQ35199.1"/>
    <property type="molecule type" value="Genomic_DNA"/>
</dbReference>
<sequence length="110" mass="12950">MTANGQHSLKLDISKELFFENFDDPDIKEKVKKITISIVQGDQQNQYTGFGIETSELSPEEMSKVIGHYTENYRDPEMLFQLLGRELKERFREREERLPEAKKKRSGPER</sequence>